<dbReference type="InterPro" id="IPR043519">
    <property type="entry name" value="NT_sf"/>
</dbReference>
<dbReference type="Proteomes" id="UP000019140">
    <property type="component" value="Unassembled WGS sequence"/>
</dbReference>
<dbReference type="SUPFAM" id="SSF81301">
    <property type="entry name" value="Nucleotidyltransferase"/>
    <property type="match status" value="1"/>
</dbReference>
<dbReference type="Gene3D" id="1.20.120.580">
    <property type="entry name" value="bsu32300-like"/>
    <property type="match status" value="1"/>
</dbReference>
<dbReference type="GO" id="GO:0004540">
    <property type="term" value="F:RNA nuclease activity"/>
    <property type="evidence" value="ECO:0007669"/>
    <property type="project" value="InterPro"/>
</dbReference>
<keyword evidence="2" id="KW-0540">Nuclease</keyword>
<dbReference type="Pfam" id="PF01934">
    <property type="entry name" value="HepT-like"/>
    <property type="match status" value="1"/>
</dbReference>
<feature type="domain" description="Polymerase beta nucleotidyltransferase" evidence="5">
    <location>
        <begin position="14"/>
        <end position="98"/>
    </location>
</feature>
<dbReference type="HOGENOM" id="CLU_971461_0_0_7"/>
<protein>
    <recommendedName>
        <fullName evidence="5">Polymerase beta nucleotidyltransferase domain-containing protein</fullName>
    </recommendedName>
</protein>
<name>W4LZX1_9BACT</name>
<dbReference type="AlphaFoldDB" id="W4LZX1"/>
<comment type="similarity">
    <text evidence="4">Belongs to the HepT RNase toxin family.</text>
</comment>
<evidence type="ECO:0000313" key="6">
    <source>
        <dbReference type="EMBL" id="ETX03475.1"/>
    </source>
</evidence>
<organism evidence="6 7">
    <name type="scientific">Candidatus Entotheonella gemina</name>
    <dbReference type="NCBI Taxonomy" id="1429439"/>
    <lineage>
        <taxon>Bacteria</taxon>
        <taxon>Pseudomonadati</taxon>
        <taxon>Nitrospinota/Tectimicrobiota group</taxon>
        <taxon>Candidatus Tectimicrobiota</taxon>
        <taxon>Candidatus Entotheonellia</taxon>
        <taxon>Candidatus Entotheonellales</taxon>
        <taxon>Candidatus Entotheonellaceae</taxon>
        <taxon>Candidatus Entotheonella</taxon>
    </lineage>
</organism>
<gene>
    <name evidence="6" type="ORF">ETSY2_33370</name>
</gene>
<evidence type="ECO:0000259" key="5">
    <source>
        <dbReference type="Pfam" id="PF18765"/>
    </source>
</evidence>
<sequence>VQRLSIIGAELHARFPELLALFLFGSTARGNANTTSDIDLAIFTDPRKEITACSPLSSYAVITSLLRTDRVDLLWLNQAPLLLQWEVVRTGILLFTSDAIAVAEFVEKVAREARDASTYARLCQTWYRTFLTQTYRDKRKGPMIDVRRILEKIDYIRNTAKPVLAQLAELDTGPFVNDPIVLGAAKYYLQSAVEAMLDMANHIMARRGFGTFETHAKTFDILTDHGLLRREYLDTYKQMIGLRNRLVHVYDDIDPAILHRILVQDLDDFDRFIEDVTALLEQEPGG</sequence>
<evidence type="ECO:0000256" key="3">
    <source>
        <dbReference type="ARBA" id="ARBA00022801"/>
    </source>
</evidence>
<dbReference type="GO" id="GO:0016787">
    <property type="term" value="F:hydrolase activity"/>
    <property type="evidence" value="ECO:0007669"/>
    <property type="project" value="UniProtKB-KW"/>
</dbReference>
<dbReference type="PANTHER" id="PTHR33397">
    <property type="entry name" value="UPF0331 PROTEIN YUTE"/>
    <property type="match status" value="1"/>
</dbReference>
<dbReference type="PANTHER" id="PTHR33397:SF5">
    <property type="entry name" value="RNASE YUTE-RELATED"/>
    <property type="match status" value="1"/>
</dbReference>
<dbReference type="Gene3D" id="3.30.460.10">
    <property type="entry name" value="Beta Polymerase, domain 2"/>
    <property type="match status" value="1"/>
</dbReference>
<evidence type="ECO:0000256" key="4">
    <source>
        <dbReference type="ARBA" id="ARBA00024207"/>
    </source>
</evidence>
<dbReference type="InterPro" id="IPR041633">
    <property type="entry name" value="Polbeta"/>
</dbReference>
<comment type="caution">
    <text evidence="6">The sequence shown here is derived from an EMBL/GenBank/DDBJ whole genome shotgun (WGS) entry which is preliminary data.</text>
</comment>
<dbReference type="Pfam" id="PF18765">
    <property type="entry name" value="Polbeta"/>
    <property type="match status" value="1"/>
</dbReference>
<keyword evidence="3" id="KW-0378">Hydrolase</keyword>
<accession>W4LZX1</accession>
<dbReference type="EMBL" id="AZHX01001428">
    <property type="protein sequence ID" value="ETX03475.1"/>
    <property type="molecule type" value="Genomic_DNA"/>
</dbReference>
<evidence type="ECO:0000256" key="1">
    <source>
        <dbReference type="ARBA" id="ARBA00022649"/>
    </source>
</evidence>
<dbReference type="InterPro" id="IPR008201">
    <property type="entry name" value="HepT-like"/>
</dbReference>
<dbReference type="NCBIfam" id="NF047752">
    <property type="entry name" value="MntA_antitoxin"/>
    <property type="match status" value="1"/>
</dbReference>
<dbReference type="InterPro" id="IPR052379">
    <property type="entry name" value="Type_VII_TA_RNase"/>
</dbReference>
<evidence type="ECO:0000313" key="7">
    <source>
        <dbReference type="Proteomes" id="UP000019140"/>
    </source>
</evidence>
<reference evidence="6 7" key="1">
    <citation type="journal article" date="2014" name="Nature">
        <title>An environmental bacterial taxon with a large and distinct metabolic repertoire.</title>
        <authorList>
            <person name="Wilson M.C."/>
            <person name="Mori T."/>
            <person name="Ruckert C."/>
            <person name="Uria A.R."/>
            <person name="Helf M.J."/>
            <person name="Takada K."/>
            <person name="Gernert C."/>
            <person name="Steffens U.A."/>
            <person name="Heycke N."/>
            <person name="Schmitt S."/>
            <person name="Rinke C."/>
            <person name="Helfrich E.J."/>
            <person name="Brachmann A.O."/>
            <person name="Gurgui C."/>
            <person name="Wakimoto T."/>
            <person name="Kracht M."/>
            <person name="Crusemann M."/>
            <person name="Hentschel U."/>
            <person name="Abe I."/>
            <person name="Matsunaga S."/>
            <person name="Kalinowski J."/>
            <person name="Takeyama H."/>
            <person name="Piel J."/>
        </authorList>
    </citation>
    <scope>NUCLEOTIDE SEQUENCE [LARGE SCALE GENOMIC DNA]</scope>
    <source>
        <strain evidence="7">TSY2</strain>
    </source>
</reference>
<keyword evidence="1" id="KW-1277">Toxin-antitoxin system</keyword>
<feature type="non-terminal residue" evidence="6">
    <location>
        <position position="1"/>
    </location>
</feature>
<evidence type="ECO:0000256" key="2">
    <source>
        <dbReference type="ARBA" id="ARBA00022722"/>
    </source>
</evidence>
<dbReference type="NCBIfam" id="NF047751">
    <property type="entry name" value="HepT_toxin"/>
    <property type="match status" value="1"/>
</dbReference>
<proteinExistence type="inferred from homology"/>
<keyword evidence="7" id="KW-1185">Reference proteome</keyword>
<dbReference type="InterPro" id="IPR037038">
    <property type="entry name" value="HepT-like_sf"/>
</dbReference>
<dbReference type="GO" id="GO:0110001">
    <property type="term" value="C:toxin-antitoxin complex"/>
    <property type="evidence" value="ECO:0007669"/>
    <property type="project" value="InterPro"/>
</dbReference>
<dbReference type="CDD" id="cd05403">
    <property type="entry name" value="NT_KNTase_like"/>
    <property type="match status" value="1"/>
</dbReference>